<dbReference type="Proteomes" id="UP000287033">
    <property type="component" value="Unassembled WGS sequence"/>
</dbReference>
<evidence type="ECO:0000256" key="1">
    <source>
        <dbReference type="ARBA" id="ARBA00023180"/>
    </source>
</evidence>
<comment type="caution">
    <text evidence="2">Lacks conserved residue(s) required for the propagation of feature annotation.</text>
</comment>
<protein>
    <recommendedName>
        <fullName evidence="3">Sema domain-containing protein</fullName>
    </recommendedName>
</protein>
<dbReference type="SUPFAM" id="SSF101912">
    <property type="entry name" value="Sema domain"/>
    <property type="match status" value="1"/>
</dbReference>
<dbReference type="InterPro" id="IPR027231">
    <property type="entry name" value="Semaphorin"/>
</dbReference>
<accession>A0A401T8B6</accession>
<dbReference type="GO" id="GO:0030335">
    <property type="term" value="P:positive regulation of cell migration"/>
    <property type="evidence" value="ECO:0007669"/>
    <property type="project" value="TreeGrafter"/>
</dbReference>
<dbReference type="Gene3D" id="2.130.10.10">
    <property type="entry name" value="YVTN repeat-like/Quinoprotein amine dehydrogenase"/>
    <property type="match status" value="1"/>
</dbReference>
<dbReference type="EMBL" id="BEZZ01014005">
    <property type="protein sequence ID" value="GCC38913.1"/>
    <property type="molecule type" value="Genomic_DNA"/>
</dbReference>
<dbReference type="GO" id="GO:0007411">
    <property type="term" value="P:axon guidance"/>
    <property type="evidence" value="ECO:0007669"/>
    <property type="project" value="TreeGrafter"/>
</dbReference>
<dbReference type="GO" id="GO:0030215">
    <property type="term" value="F:semaphorin receptor binding"/>
    <property type="evidence" value="ECO:0007669"/>
    <property type="project" value="InterPro"/>
</dbReference>
<dbReference type="GO" id="GO:0007229">
    <property type="term" value="P:integrin-mediated signaling pathway"/>
    <property type="evidence" value="ECO:0007669"/>
    <property type="project" value="TreeGrafter"/>
</dbReference>
<dbReference type="GO" id="GO:0050727">
    <property type="term" value="P:regulation of inflammatory response"/>
    <property type="evidence" value="ECO:0007669"/>
    <property type="project" value="TreeGrafter"/>
</dbReference>
<reference evidence="4 5" key="1">
    <citation type="journal article" date="2018" name="Nat. Ecol. Evol.">
        <title>Shark genomes provide insights into elasmobranch evolution and the origin of vertebrates.</title>
        <authorList>
            <person name="Hara Y"/>
            <person name="Yamaguchi K"/>
            <person name="Onimaru K"/>
            <person name="Kadota M"/>
            <person name="Koyanagi M"/>
            <person name="Keeley SD"/>
            <person name="Tatsumi K"/>
            <person name="Tanaka K"/>
            <person name="Motone F"/>
            <person name="Kageyama Y"/>
            <person name="Nozu R"/>
            <person name="Adachi N"/>
            <person name="Nishimura O"/>
            <person name="Nakagawa R"/>
            <person name="Tanegashima C"/>
            <person name="Kiyatake I"/>
            <person name="Matsumoto R"/>
            <person name="Murakumo K"/>
            <person name="Nishida K"/>
            <person name="Terakita A"/>
            <person name="Kuratani S"/>
            <person name="Sato K"/>
            <person name="Hyodo S Kuraku.S."/>
        </authorList>
    </citation>
    <scope>NUCLEOTIDE SEQUENCE [LARGE SCALE GENOMIC DNA]</scope>
</reference>
<evidence type="ECO:0000259" key="3">
    <source>
        <dbReference type="PROSITE" id="PS51004"/>
    </source>
</evidence>
<keyword evidence="1" id="KW-0325">Glycoprotein</keyword>
<feature type="domain" description="Sema" evidence="3">
    <location>
        <begin position="1"/>
        <end position="87"/>
    </location>
</feature>
<evidence type="ECO:0000313" key="5">
    <source>
        <dbReference type="Proteomes" id="UP000287033"/>
    </source>
</evidence>
<proteinExistence type="predicted"/>
<dbReference type="OrthoDB" id="9945363at2759"/>
<organism evidence="4 5">
    <name type="scientific">Chiloscyllium punctatum</name>
    <name type="common">Brownbanded bambooshark</name>
    <name type="synonym">Hemiscyllium punctatum</name>
    <dbReference type="NCBI Taxonomy" id="137246"/>
    <lineage>
        <taxon>Eukaryota</taxon>
        <taxon>Metazoa</taxon>
        <taxon>Chordata</taxon>
        <taxon>Craniata</taxon>
        <taxon>Vertebrata</taxon>
        <taxon>Chondrichthyes</taxon>
        <taxon>Elasmobranchii</taxon>
        <taxon>Galeomorphii</taxon>
        <taxon>Galeoidea</taxon>
        <taxon>Orectolobiformes</taxon>
        <taxon>Hemiscylliidae</taxon>
        <taxon>Chiloscyllium</taxon>
    </lineage>
</organism>
<dbReference type="PANTHER" id="PTHR11036">
    <property type="entry name" value="SEMAPHORIN"/>
    <property type="match status" value="1"/>
</dbReference>
<dbReference type="PROSITE" id="PS51004">
    <property type="entry name" value="SEMA"/>
    <property type="match status" value="1"/>
</dbReference>
<dbReference type="GO" id="GO:0001755">
    <property type="term" value="P:neural crest cell migration"/>
    <property type="evidence" value="ECO:0007669"/>
    <property type="project" value="TreeGrafter"/>
</dbReference>
<dbReference type="STRING" id="137246.A0A401T8B6"/>
<dbReference type="GO" id="GO:0071526">
    <property type="term" value="P:semaphorin-plexin signaling pathway"/>
    <property type="evidence" value="ECO:0007669"/>
    <property type="project" value="TreeGrafter"/>
</dbReference>
<evidence type="ECO:0000256" key="2">
    <source>
        <dbReference type="PROSITE-ProRule" id="PRU00352"/>
    </source>
</evidence>
<dbReference type="GO" id="GO:0005178">
    <property type="term" value="F:integrin binding"/>
    <property type="evidence" value="ECO:0007669"/>
    <property type="project" value="TreeGrafter"/>
</dbReference>
<comment type="caution">
    <text evidence="4">The sequence shown here is derived from an EMBL/GenBank/DDBJ whole genome shotgun (WGS) entry which is preliminary data.</text>
</comment>
<dbReference type="OMA" id="SENAHFN"/>
<dbReference type="GO" id="GO:0009897">
    <property type="term" value="C:external side of plasma membrane"/>
    <property type="evidence" value="ECO:0007669"/>
    <property type="project" value="TreeGrafter"/>
</dbReference>
<dbReference type="InterPro" id="IPR015943">
    <property type="entry name" value="WD40/YVTN_repeat-like_dom_sf"/>
</dbReference>
<dbReference type="AlphaFoldDB" id="A0A401T8B6"/>
<feature type="non-terminal residue" evidence="4">
    <location>
        <position position="87"/>
    </location>
</feature>
<dbReference type="PANTHER" id="PTHR11036:SF80">
    <property type="entry name" value="SEMAPHORIN-7A"/>
    <property type="match status" value="1"/>
</dbReference>
<dbReference type="GO" id="GO:0045499">
    <property type="term" value="F:chemorepellent activity"/>
    <property type="evidence" value="ECO:0007669"/>
    <property type="project" value="TreeGrafter"/>
</dbReference>
<name>A0A401T8B6_CHIPU</name>
<dbReference type="InterPro" id="IPR001627">
    <property type="entry name" value="Semap_dom"/>
</dbReference>
<keyword evidence="5" id="KW-1185">Reference proteome</keyword>
<gene>
    <name evidence="4" type="ORF">chiPu_0022997</name>
</gene>
<sequence length="87" mass="10176">MGEHVLFFFRERNLAENLDVDPWISRVARVCKNDRGGSRFQLQNKWATFLKARLLCNIPSENAHFNRIQDVFVAQCGDRVYGIFQSN</sequence>
<dbReference type="InterPro" id="IPR036352">
    <property type="entry name" value="Semap_dom_sf"/>
</dbReference>
<evidence type="ECO:0000313" key="4">
    <source>
        <dbReference type="EMBL" id="GCC38913.1"/>
    </source>
</evidence>